<keyword evidence="4" id="KW-1185">Reference proteome</keyword>
<dbReference type="InterPro" id="IPR051804">
    <property type="entry name" value="Carb_Metab_Reg_Kinase/Isom"/>
</dbReference>
<dbReference type="Gene3D" id="2.60.120.10">
    <property type="entry name" value="Jelly Rolls"/>
    <property type="match status" value="1"/>
</dbReference>
<evidence type="ECO:0000313" key="3">
    <source>
        <dbReference type="EMBL" id="TZG25113.1"/>
    </source>
</evidence>
<dbReference type="RefSeq" id="WP_149523652.1">
    <property type="nucleotide sequence ID" value="NZ_VTOU01000004.1"/>
</dbReference>
<dbReference type="GO" id="GO:0046872">
    <property type="term" value="F:metal ion binding"/>
    <property type="evidence" value="ECO:0007669"/>
    <property type="project" value="UniProtKB-KW"/>
</dbReference>
<evidence type="ECO:0000256" key="2">
    <source>
        <dbReference type="ARBA" id="ARBA00022833"/>
    </source>
</evidence>
<sequence length="287" mass="31165">MAVIRLKTHRVLKPWGRHDLAPLFPDQPQDEDAVGEIWYEESEGAPPRDLLIKYLFTSEKLSIQVHPDDESAQARGFARGKDEAWVVLAAEDHSTIGLGLTKAVSADALRAAALDGSIEELVDWKPVKAGDVIYSPARTVHAIGAGLRVMEIQQNLDLTYRLYDYGRPRELHLDDGIAVSDPRPFAGNPAPRVLPGGREILAQGGKFVLERWTAAGDLLLQPDPVPLWIMPVRGAIDLEGQPFAIGEVAIVEDMARLTIAPDSLVFAAYPGGDVIDGLVGVAFSAVE</sequence>
<dbReference type="PANTHER" id="PTHR42742:SF3">
    <property type="entry name" value="FRUCTOKINASE"/>
    <property type="match status" value="1"/>
</dbReference>
<dbReference type="SUPFAM" id="SSF51182">
    <property type="entry name" value="RmlC-like cupins"/>
    <property type="match status" value="1"/>
</dbReference>
<comment type="caution">
    <text evidence="3">The sequence shown here is derived from an EMBL/GenBank/DDBJ whole genome shotgun (WGS) entry which is preliminary data.</text>
</comment>
<dbReference type="EMBL" id="VTOU01000004">
    <property type="protein sequence ID" value="TZG25113.1"/>
    <property type="molecule type" value="Genomic_DNA"/>
</dbReference>
<dbReference type="CDD" id="cd07010">
    <property type="entry name" value="cupin_PMI_type_I_N_bac"/>
    <property type="match status" value="1"/>
</dbReference>
<protein>
    <submittedName>
        <fullName evidence="3">Phosphoheptose isomerase</fullName>
    </submittedName>
</protein>
<keyword evidence="2" id="KW-0862">Zinc</keyword>
<keyword evidence="1" id="KW-0479">Metal-binding</keyword>
<dbReference type="PANTHER" id="PTHR42742">
    <property type="entry name" value="TRANSCRIPTIONAL REPRESSOR MPRA"/>
    <property type="match status" value="1"/>
</dbReference>
<dbReference type="InterPro" id="IPR014710">
    <property type="entry name" value="RmlC-like_jellyroll"/>
</dbReference>
<dbReference type="InterPro" id="IPR011051">
    <property type="entry name" value="RmlC_Cupin_sf"/>
</dbReference>
<gene>
    <name evidence="3" type="ORF">FYJ91_17805</name>
</gene>
<dbReference type="Proteomes" id="UP000322077">
    <property type="component" value="Unassembled WGS sequence"/>
</dbReference>
<dbReference type="GO" id="GO:0016853">
    <property type="term" value="F:isomerase activity"/>
    <property type="evidence" value="ECO:0007669"/>
    <property type="project" value="UniProtKB-KW"/>
</dbReference>
<evidence type="ECO:0000256" key="1">
    <source>
        <dbReference type="ARBA" id="ARBA00022723"/>
    </source>
</evidence>
<name>A0A5D9C113_9SPHN</name>
<keyword evidence="3" id="KW-0413">Isomerase</keyword>
<reference evidence="3 4" key="1">
    <citation type="submission" date="2019-08" db="EMBL/GenBank/DDBJ databases">
        <authorList>
            <person name="Wang G."/>
            <person name="Xu Z."/>
        </authorList>
    </citation>
    <scope>NUCLEOTIDE SEQUENCE [LARGE SCALE GENOMIC DNA]</scope>
    <source>
        <strain evidence="3 4">ZX</strain>
    </source>
</reference>
<accession>A0A5D9C113</accession>
<proteinExistence type="predicted"/>
<evidence type="ECO:0000313" key="4">
    <source>
        <dbReference type="Proteomes" id="UP000322077"/>
    </source>
</evidence>
<dbReference type="AlphaFoldDB" id="A0A5D9C113"/>
<organism evidence="3 4">
    <name type="scientific">Sphingomonas montanisoli</name>
    <dbReference type="NCBI Taxonomy" id="2606412"/>
    <lineage>
        <taxon>Bacteria</taxon>
        <taxon>Pseudomonadati</taxon>
        <taxon>Pseudomonadota</taxon>
        <taxon>Alphaproteobacteria</taxon>
        <taxon>Sphingomonadales</taxon>
        <taxon>Sphingomonadaceae</taxon>
        <taxon>Sphingomonas</taxon>
    </lineage>
</organism>